<keyword evidence="3 6" id="KW-0812">Transmembrane</keyword>
<dbReference type="PANTHER" id="PTHR12608:SF1">
    <property type="entry name" value="TRANSMEMBRANE PROTEIN 165"/>
    <property type="match status" value="1"/>
</dbReference>
<dbReference type="Proteomes" id="UP001500467">
    <property type="component" value="Unassembled WGS sequence"/>
</dbReference>
<feature type="transmembrane region" description="Helical" evidence="6">
    <location>
        <begin position="149"/>
        <end position="169"/>
    </location>
</feature>
<feature type="transmembrane region" description="Helical" evidence="6">
    <location>
        <begin position="73"/>
        <end position="94"/>
    </location>
</feature>
<evidence type="ECO:0000256" key="6">
    <source>
        <dbReference type="RuleBase" id="RU365102"/>
    </source>
</evidence>
<keyword evidence="5 6" id="KW-0472">Membrane</keyword>
<comment type="caution">
    <text evidence="7">The sequence shown here is derived from an EMBL/GenBank/DDBJ whole genome shotgun (WGS) entry which is preliminary data.</text>
</comment>
<dbReference type="EMBL" id="BAAALM010000015">
    <property type="protein sequence ID" value="GAA1213443.1"/>
    <property type="molecule type" value="Genomic_DNA"/>
</dbReference>
<gene>
    <name evidence="7" type="ORF">GCM10009675_38980</name>
</gene>
<evidence type="ECO:0000256" key="3">
    <source>
        <dbReference type="ARBA" id="ARBA00022692"/>
    </source>
</evidence>
<feature type="transmembrane region" description="Helical" evidence="6">
    <location>
        <begin position="45"/>
        <end position="66"/>
    </location>
</feature>
<feature type="transmembrane region" description="Helical" evidence="6">
    <location>
        <begin position="181"/>
        <end position="203"/>
    </location>
</feature>
<dbReference type="InterPro" id="IPR001727">
    <property type="entry name" value="GDT1-like"/>
</dbReference>
<name>A0ABN1VJD2_9PSEU</name>
<dbReference type="Pfam" id="PF01169">
    <property type="entry name" value="GDT1"/>
    <property type="match status" value="2"/>
</dbReference>
<keyword evidence="8" id="KW-1185">Reference proteome</keyword>
<evidence type="ECO:0000313" key="8">
    <source>
        <dbReference type="Proteomes" id="UP001500467"/>
    </source>
</evidence>
<organism evidence="7 8">
    <name type="scientific">Prauserella alba</name>
    <dbReference type="NCBI Taxonomy" id="176898"/>
    <lineage>
        <taxon>Bacteria</taxon>
        <taxon>Bacillati</taxon>
        <taxon>Actinomycetota</taxon>
        <taxon>Actinomycetes</taxon>
        <taxon>Pseudonocardiales</taxon>
        <taxon>Pseudonocardiaceae</taxon>
        <taxon>Prauserella</taxon>
    </lineage>
</organism>
<protein>
    <recommendedName>
        <fullName evidence="6">GDT1 family protein</fullName>
    </recommendedName>
</protein>
<evidence type="ECO:0000256" key="5">
    <source>
        <dbReference type="ARBA" id="ARBA00023136"/>
    </source>
</evidence>
<proteinExistence type="inferred from homology"/>
<evidence type="ECO:0000256" key="1">
    <source>
        <dbReference type="ARBA" id="ARBA00004141"/>
    </source>
</evidence>
<dbReference type="PANTHER" id="PTHR12608">
    <property type="entry name" value="TRANSMEMBRANE PROTEIN HTP-1 RELATED"/>
    <property type="match status" value="1"/>
</dbReference>
<sequence length="204" mass="20803">MKLLMSTALPAFFTAFALVFVAELPDKTTVATLVLTTRYRASSVWTGVTAAFAVQTLVAVVFGSVLTLLPGQLVSVAAGVMFGIGAAILLRSGFRTAGDTGEDAMRAGPARVPFLRAAAASFGVLFAAEWGDASQLATAGLAARYAQPVAVGLGAFAAVACVTALAIMVGTKLRHRIRPHLLQRAAGVAFAGLAAYAFGSALLA</sequence>
<evidence type="ECO:0000256" key="4">
    <source>
        <dbReference type="ARBA" id="ARBA00022989"/>
    </source>
</evidence>
<evidence type="ECO:0000313" key="7">
    <source>
        <dbReference type="EMBL" id="GAA1213443.1"/>
    </source>
</evidence>
<evidence type="ECO:0000256" key="2">
    <source>
        <dbReference type="ARBA" id="ARBA00009190"/>
    </source>
</evidence>
<accession>A0ABN1VJD2</accession>
<comment type="subcellular location">
    <subcellularLocation>
        <location evidence="1 6">Membrane</location>
        <topology evidence="1 6">Multi-pass membrane protein</topology>
    </subcellularLocation>
</comment>
<comment type="caution">
    <text evidence="6">Lacks conserved residue(s) required for the propagation of feature annotation.</text>
</comment>
<keyword evidence="4 6" id="KW-1133">Transmembrane helix</keyword>
<comment type="similarity">
    <text evidence="2 6">Belongs to the GDT1 family.</text>
</comment>
<reference evidence="7 8" key="1">
    <citation type="journal article" date="2019" name="Int. J. Syst. Evol. Microbiol.">
        <title>The Global Catalogue of Microorganisms (GCM) 10K type strain sequencing project: providing services to taxonomists for standard genome sequencing and annotation.</title>
        <authorList>
            <consortium name="The Broad Institute Genomics Platform"/>
            <consortium name="The Broad Institute Genome Sequencing Center for Infectious Disease"/>
            <person name="Wu L."/>
            <person name="Ma J."/>
        </authorList>
    </citation>
    <scope>NUCLEOTIDE SEQUENCE [LARGE SCALE GENOMIC DNA]</scope>
    <source>
        <strain evidence="7 8">JCM 13022</strain>
    </source>
</reference>